<organism evidence="2 3">
    <name type="scientific">Protaetiibacter mangrovi</name>
    <dbReference type="NCBI Taxonomy" id="2970926"/>
    <lineage>
        <taxon>Bacteria</taxon>
        <taxon>Bacillati</taxon>
        <taxon>Actinomycetota</taxon>
        <taxon>Actinomycetes</taxon>
        <taxon>Micrococcales</taxon>
        <taxon>Microbacteriaceae</taxon>
        <taxon>Protaetiibacter</taxon>
    </lineage>
</organism>
<reference evidence="2 3" key="1">
    <citation type="submission" date="2022-08" db="EMBL/GenBank/DDBJ databases">
        <authorList>
            <person name="Li F."/>
        </authorList>
    </citation>
    <scope>NUCLEOTIDE SEQUENCE [LARGE SCALE GENOMIC DNA]</scope>
    <source>
        <strain evidence="2 3">10F1B-8-1</strain>
    </source>
</reference>
<evidence type="ECO:0000256" key="1">
    <source>
        <dbReference type="SAM" id="MobiDB-lite"/>
    </source>
</evidence>
<protein>
    <submittedName>
        <fullName evidence="2">Uncharacterized protein</fullName>
    </submittedName>
</protein>
<dbReference type="RefSeq" id="WP_258797559.1">
    <property type="nucleotide sequence ID" value="NZ_JANTHX010000004.1"/>
</dbReference>
<proteinExistence type="predicted"/>
<feature type="compositionally biased region" description="Pro residues" evidence="1">
    <location>
        <begin position="189"/>
        <end position="210"/>
    </location>
</feature>
<dbReference type="Proteomes" id="UP001205337">
    <property type="component" value="Unassembled WGS sequence"/>
</dbReference>
<comment type="caution">
    <text evidence="2">The sequence shown here is derived from an EMBL/GenBank/DDBJ whole genome shotgun (WGS) entry which is preliminary data.</text>
</comment>
<evidence type="ECO:0000313" key="3">
    <source>
        <dbReference type="Proteomes" id="UP001205337"/>
    </source>
</evidence>
<name>A0ABT1ZD08_9MICO</name>
<dbReference type="EMBL" id="JANTHX010000004">
    <property type="protein sequence ID" value="MCS0498594.1"/>
    <property type="molecule type" value="Genomic_DNA"/>
</dbReference>
<sequence>MAELDELLRDSFARISEQTTTPARDSAGVAEAIRARVAAGDTGAPAAGSTAPGWGGIGLGGVLGAIGLVVVAGVAGASLGLAGVFGHPLVEQPTVADAALATTASAHRCVGGDVIGQVAADTRVLAVARSDDASWIGVRNPSTLTGTLWFPAAVVAGDSGTDWEALPVGGACPTTVVAPLHPTESPAPTEEPAPAPSPTQKPAPAPPAPAPDTTAPTLQVGASRSAIDYNSSTQANRVSVITAYVTDNVGVTSVTATWAASGSAPAGSAALTPSGGNWAFTYGPVFVPTGTTQVVTILVTAKDAAGNSTTKSIPITVEAVLG</sequence>
<accession>A0ABT1ZD08</accession>
<keyword evidence="3" id="KW-1185">Reference proteome</keyword>
<gene>
    <name evidence="2" type="ORF">NUH29_03395</name>
</gene>
<evidence type="ECO:0000313" key="2">
    <source>
        <dbReference type="EMBL" id="MCS0498594.1"/>
    </source>
</evidence>
<feature type="region of interest" description="Disordered" evidence="1">
    <location>
        <begin position="176"/>
        <end position="217"/>
    </location>
</feature>